<dbReference type="CDD" id="cd02869">
    <property type="entry name" value="PseudoU_synth_RluA_like"/>
    <property type="match status" value="1"/>
</dbReference>
<sequence length="418" mass="47792">MNVSLIGKIKRGIKEICSATSNNSFPAVVDNPCWGLPSQCSLSDLLRCFEKDKVVVYETDHFLALNKPPDLRMDGHHPSTVLKLLTYWYPPPAFQNLQSKGLLEKVSEFENYRNIEGNELRPCHQLDYATSGILLVARNRQAADQARVSFEERSTRKTYLALVHGHLSVPSNIPVMRRTDIDERMGRLEEIYRQSRRKHRKDTYRGYQPAHGLFQQLQQQHNHILNLSWKEVKASGKTEPFDRAAEVFNKLQYKTLFPEDKSAELSLPTFFRDESEDPNTLFIYASVAQVPHDFAMRINPSMSNASAYLKVGDSSLDYKPSLTRCVILKHAAIRGQPVTKVRLEPRTGRRHQLRVHSALLGHAIVGDQTYKAPGSPDLTDRMCLHSQCLEIPLFEELIKVEAPDPFLVKNREILVQHL</sequence>
<dbReference type="InterPro" id="IPR050188">
    <property type="entry name" value="RluA_PseudoU_synthase"/>
</dbReference>
<dbReference type="KEGG" id="pti:PHATRDRAFT_47695"/>
<dbReference type="InterPro" id="IPR006145">
    <property type="entry name" value="PsdUridine_synth_RsuA/RluA"/>
</dbReference>
<organism evidence="2 3">
    <name type="scientific">Phaeodactylum tricornutum (strain CCAP 1055/1)</name>
    <dbReference type="NCBI Taxonomy" id="556484"/>
    <lineage>
        <taxon>Eukaryota</taxon>
        <taxon>Sar</taxon>
        <taxon>Stramenopiles</taxon>
        <taxon>Ochrophyta</taxon>
        <taxon>Bacillariophyta</taxon>
        <taxon>Bacillariophyceae</taxon>
        <taxon>Bacillariophycidae</taxon>
        <taxon>Naviculales</taxon>
        <taxon>Phaeodactylaceae</taxon>
        <taxon>Phaeodactylum</taxon>
    </lineage>
</organism>
<dbReference type="InParanoid" id="B7G4K5"/>
<dbReference type="SUPFAM" id="SSF55120">
    <property type="entry name" value="Pseudouridine synthase"/>
    <property type="match status" value="1"/>
</dbReference>
<name>B7G4K5_PHATC</name>
<dbReference type="GeneID" id="7202703"/>
<dbReference type="AlphaFoldDB" id="B7G4K5"/>
<reference evidence="2 3" key="1">
    <citation type="journal article" date="2008" name="Nature">
        <title>The Phaeodactylum genome reveals the evolutionary history of diatom genomes.</title>
        <authorList>
            <person name="Bowler C."/>
            <person name="Allen A.E."/>
            <person name="Badger J.H."/>
            <person name="Grimwood J."/>
            <person name="Jabbari K."/>
            <person name="Kuo A."/>
            <person name="Maheswari U."/>
            <person name="Martens C."/>
            <person name="Maumus F."/>
            <person name="Otillar R.P."/>
            <person name="Rayko E."/>
            <person name="Salamov A."/>
            <person name="Vandepoele K."/>
            <person name="Beszteri B."/>
            <person name="Gruber A."/>
            <person name="Heijde M."/>
            <person name="Katinka M."/>
            <person name="Mock T."/>
            <person name="Valentin K."/>
            <person name="Verret F."/>
            <person name="Berges J.A."/>
            <person name="Brownlee C."/>
            <person name="Cadoret J.P."/>
            <person name="Chiovitti A."/>
            <person name="Choi C.J."/>
            <person name="Coesel S."/>
            <person name="De Martino A."/>
            <person name="Detter J.C."/>
            <person name="Durkin C."/>
            <person name="Falciatore A."/>
            <person name="Fournet J."/>
            <person name="Haruta M."/>
            <person name="Huysman M.J."/>
            <person name="Jenkins B.D."/>
            <person name="Jiroutova K."/>
            <person name="Jorgensen R.E."/>
            <person name="Joubert Y."/>
            <person name="Kaplan A."/>
            <person name="Kroger N."/>
            <person name="Kroth P.G."/>
            <person name="La Roche J."/>
            <person name="Lindquist E."/>
            <person name="Lommer M."/>
            <person name="Martin-Jezequel V."/>
            <person name="Lopez P.J."/>
            <person name="Lucas S."/>
            <person name="Mangogna M."/>
            <person name="McGinnis K."/>
            <person name="Medlin L.K."/>
            <person name="Montsant A."/>
            <person name="Oudot-Le Secq M.P."/>
            <person name="Napoli C."/>
            <person name="Obornik M."/>
            <person name="Parker M.S."/>
            <person name="Petit J.L."/>
            <person name="Porcel B.M."/>
            <person name="Poulsen N."/>
            <person name="Robison M."/>
            <person name="Rychlewski L."/>
            <person name="Rynearson T.A."/>
            <person name="Schmutz J."/>
            <person name="Shapiro H."/>
            <person name="Siaut M."/>
            <person name="Stanley M."/>
            <person name="Sussman M.R."/>
            <person name="Taylor A.R."/>
            <person name="Vardi A."/>
            <person name="von Dassow P."/>
            <person name="Vyverman W."/>
            <person name="Willis A."/>
            <person name="Wyrwicz L.S."/>
            <person name="Rokhsar D.S."/>
            <person name="Weissenbach J."/>
            <person name="Armbrust E.V."/>
            <person name="Green B.R."/>
            <person name="Van de Peer Y."/>
            <person name="Grigoriev I.V."/>
        </authorList>
    </citation>
    <scope>NUCLEOTIDE SEQUENCE [LARGE SCALE GENOMIC DNA]</scope>
    <source>
        <strain evidence="2 3">CCAP 1055/1</strain>
    </source>
</reference>
<dbReference type="GO" id="GO:0003723">
    <property type="term" value="F:RNA binding"/>
    <property type="evidence" value="ECO:0007669"/>
    <property type="project" value="InterPro"/>
</dbReference>
<dbReference type="Pfam" id="PF00849">
    <property type="entry name" value="PseudoU_synth_2"/>
    <property type="match status" value="1"/>
</dbReference>
<reference evidence="3" key="2">
    <citation type="submission" date="2008-08" db="EMBL/GenBank/DDBJ databases">
        <authorList>
            <consortium name="Diatom Consortium"/>
            <person name="Grigoriev I."/>
            <person name="Grimwood J."/>
            <person name="Kuo A."/>
            <person name="Otillar R.P."/>
            <person name="Salamov A."/>
            <person name="Detter J.C."/>
            <person name="Lindquist E."/>
            <person name="Shapiro H."/>
            <person name="Lucas S."/>
            <person name="Glavina del Rio T."/>
            <person name="Pitluck S."/>
            <person name="Rokhsar D."/>
            <person name="Bowler C."/>
        </authorList>
    </citation>
    <scope>GENOME REANNOTATION</scope>
    <source>
        <strain evidence="3">CCAP 1055/1</strain>
    </source>
</reference>
<dbReference type="OrthoDB" id="428658at2759"/>
<proteinExistence type="predicted"/>
<feature type="domain" description="Pseudouridine synthase RsuA/RluA-like" evidence="1">
    <location>
        <begin position="61"/>
        <end position="220"/>
    </location>
</feature>
<protein>
    <recommendedName>
        <fullName evidence="1">Pseudouridine synthase RsuA/RluA-like domain-containing protein</fullName>
    </recommendedName>
</protein>
<dbReference type="Gene3D" id="3.30.2350.10">
    <property type="entry name" value="Pseudouridine synthase"/>
    <property type="match status" value="2"/>
</dbReference>
<evidence type="ECO:0000313" key="2">
    <source>
        <dbReference type="EMBL" id="EEC46472.1"/>
    </source>
</evidence>
<dbReference type="GO" id="GO:0000455">
    <property type="term" value="P:enzyme-directed rRNA pseudouridine synthesis"/>
    <property type="evidence" value="ECO:0007669"/>
    <property type="project" value="TreeGrafter"/>
</dbReference>
<dbReference type="STRING" id="556484.B7G4K5"/>
<dbReference type="Proteomes" id="UP000000759">
    <property type="component" value="Chromosome 14"/>
</dbReference>
<evidence type="ECO:0000313" key="3">
    <source>
        <dbReference type="Proteomes" id="UP000000759"/>
    </source>
</evidence>
<accession>B7G4K5</accession>
<dbReference type="GO" id="GO:0009982">
    <property type="term" value="F:pseudouridine synthase activity"/>
    <property type="evidence" value="ECO:0007669"/>
    <property type="project" value="InterPro"/>
</dbReference>
<dbReference type="RefSeq" id="XP_002181932.1">
    <property type="nucleotide sequence ID" value="XM_002181896.1"/>
</dbReference>
<keyword evidence="3" id="KW-1185">Reference proteome</keyword>
<dbReference type="EMBL" id="CM000616">
    <property type="protein sequence ID" value="EEC46472.1"/>
    <property type="molecule type" value="Genomic_DNA"/>
</dbReference>
<dbReference type="PaxDb" id="2850-Phatr47695"/>
<evidence type="ECO:0000259" key="1">
    <source>
        <dbReference type="Pfam" id="PF00849"/>
    </source>
</evidence>
<gene>
    <name evidence="2" type="ORF">PHATRDRAFT_47695</name>
</gene>
<dbReference type="eggNOG" id="KOG1919">
    <property type="taxonomic scope" value="Eukaryota"/>
</dbReference>
<dbReference type="PANTHER" id="PTHR21600:SF70">
    <property type="entry name" value="PSEUDOURIDINE SYNTHASE RSUA_RLUA-LIKE DOMAIN-CONTAINING PROTEIN"/>
    <property type="match status" value="1"/>
</dbReference>
<dbReference type="HOGENOM" id="CLU_651288_0_0_1"/>
<dbReference type="PANTHER" id="PTHR21600">
    <property type="entry name" value="MITOCHONDRIAL RNA PSEUDOURIDINE SYNTHASE"/>
    <property type="match status" value="1"/>
</dbReference>
<dbReference type="InterPro" id="IPR020103">
    <property type="entry name" value="PsdUridine_synth_cat_dom_sf"/>
</dbReference>